<dbReference type="Gene3D" id="3.40.630.50">
    <property type="entry name" value="AF0625-like"/>
    <property type="match status" value="1"/>
</dbReference>
<dbReference type="SUPFAM" id="SSF142535">
    <property type="entry name" value="AF0625-like"/>
    <property type="match status" value="1"/>
</dbReference>
<accession>X1RSQ4</accession>
<protein>
    <recommendedName>
        <fullName evidence="2">D-tyrosyl-tRNA(Tyr) deacylase</fullName>
    </recommendedName>
</protein>
<dbReference type="Pfam" id="PF04414">
    <property type="entry name" value="tRNA_deacylase"/>
    <property type="match status" value="1"/>
</dbReference>
<evidence type="ECO:0000313" key="1">
    <source>
        <dbReference type="EMBL" id="GAI66230.1"/>
    </source>
</evidence>
<dbReference type="GO" id="GO:0051499">
    <property type="term" value="F:D-aminoacyl-tRNA deacylase activity"/>
    <property type="evidence" value="ECO:0007669"/>
    <property type="project" value="InterPro"/>
</dbReference>
<dbReference type="PANTHER" id="PTHR34667">
    <property type="entry name" value="D-AMINOACYL-TRNA DEACYLASE"/>
    <property type="match status" value="1"/>
</dbReference>
<comment type="caution">
    <text evidence="1">The sequence shown here is derived from an EMBL/GenBank/DDBJ whole genome shotgun (WGS) entry which is preliminary data.</text>
</comment>
<dbReference type="PANTHER" id="PTHR34667:SF1">
    <property type="entry name" value="D-AMINOACYL-TRNA DEACYLASE"/>
    <property type="match status" value="1"/>
</dbReference>
<sequence>NVNSSGLGDRYKVTLECTHHGPLINKPCIFIEIGSTQTEWEDRRAGFILAKTISETMREFKENTYNEIAIGIGGPHYCPNFNKIQLSSNVAVSHVIPQYAFPLTEEMIKEAIDKTEEEVDFAVIDWKGMGQADQRDQALAILDKLYLSYKRTSEIRK</sequence>
<dbReference type="Gene3D" id="3.40.50.10700">
    <property type="entry name" value="AF0625-like"/>
    <property type="match status" value="1"/>
</dbReference>
<reference evidence="1" key="1">
    <citation type="journal article" date="2014" name="Front. Microbiol.">
        <title>High frequency of phylogenetically diverse reductive dehalogenase-homologous genes in deep subseafloor sedimentary metagenomes.</title>
        <authorList>
            <person name="Kawai M."/>
            <person name="Futagami T."/>
            <person name="Toyoda A."/>
            <person name="Takaki Y."/>
            <person name="Nishi S."/>
            <person name="Hori S."/>
            <person name="Arai W."/>
            <person name="Tsubouchi T."/>
            <person name="Morono Y."/>
            <person name="Uchiyama I."/>
            <person name="Ito T."/>
            <person name="Fujiyama A."/>
            <person name="Inagaki F."/>
            <person name="Takami H."/>
        </authorList>
    </citation>
    <scope>NUCLEOTIDE SEQUENCE</scope>
    <source>
        <strain evidence="1">Expedition CK06-06</strain>
    </source>
</reference>
<proteinExistence type="predicted"/>
<name>X1RSQ4_9ZZZZ</name>
<organism evidence="1">
    <name type="scientific">marine sediment metagenome</name>
    <dbReference type="NCBI Taxonomy" id="412755"/>
    <lineage>
        <taxon>unclassified sequences</taxon>
        <taxon>metagenomes</taxon>
        <taxon>ecological metagenomes</taxon>
    </lineage>
</organism>
<gene>
    <name evidence="1" type="ORF">S12H4_08633</name>
</gene>
<evidence type="ECO:0008006" key="2">
    <source>
        <dbReference type="Google" id="ProtNLM"/>
    </source>
</evidence>
<feature type="non-terminal residue" evidence="1">
    <location>
        <position position="1"/>
    </location>
</feature>
<dbReference type="EMBL" id="BARW01003360">
    <property type="protein sequence ID" value="GAI66230.1"/>
    <property type="molecule type" value="Genomic_DNA"/>
</dbReference>
<dbReference type="AlphaFoldDB" id="X1RSQ4"/>
<dbReference type="InterPro" id="IPR007508">
    <property type="entry name" value="DtdA"/>
</dbReference>